<evidence type="ECO:0000256" key="1">
    <source>
        <dbReference type="SAM" id="MobiDB-lite"/>
    </source>
</evidence>
<evidence type="ECO:0000313" key="2">
    <source>
        <dbReference type="EMBL" id="KAF7319230.1"/>
    </source>
</evidence>
<dbReference type="EMBL" id="JACAZE010000003">
    <property type="protein sequence ID" value="KAF7319230.1"/>
    <property type="molecule type" value="Genomic_DNA"/>
</dbReference>
<sequence>MSHLRLDRWKKLHQRLRARSVTTSKRAERRPSFASPPSCKQSPPTWFTAILHRKALSLRKHLSAHCSFWFHVRMFGGAGPTDPMEVSDDEWDLVDAFVASEWIGVGKMGEFGGLTAEQQAQQYSSGYFHTFFKADDLDLPTLGLFPSNEEMREAAAFATKEVIELSIKTHLHARRYPDHLELLEAAALYQSVPTRSSRANRIVETAEVALTRRKPLRRFRDSTQESLDELRVELKAMQAAVPPVSSPYPADHALPFLLKNQLNRELIVLERTRHQMKFAGAAIRKQGRLSEMLKSGSAPVAKTKLVPEPSLRATSLSIGSRSTPHPMQQPVVLLIKSGTPAPTVAVAVVFALKTRPLYGLSHRANFVRLRGQAFASIPLLHENMHYANIVEFNPLKAGHFVLVFKPDGDLVLGEVLTIYSKGGTTGHEWIAQAVSVGDPSYVAVSVFGSVGPGCFSSFASGTGNTLILQIPRTHIVFSLASWAGTITRQVVQTLPYGHPMVLVMLCNESMAMHNDFVRHRVLLWVAAQKFFDMVKHGGGDDGSEIV</sequence>
<keyword evidence="3" id="KW-1185">Reference proteome</keyword>
<organism evidence="2 3">
    <name type="scientific">Mycena chlorophos</name>
    <name type="common">Agaric fungus</name>
    <name type="synonym">Agaricus chlorophos</name>
    <dbReference type="NCBI Taxonomy" id="658473"/>
    <lineage>
        <taxon>Eukaryota</taxon>
        <taxon>Fungi</taxon>
        <taxon>Dikarya</taxon>
        <taxon>Basidiomycota</taxon>
        <taxon>Agaricomycotina</taxon>
        <taxon>Agaricomycetes</taxon>
        <taxon>Agaricomycetidae</taxon>
        <taxon>Agaricales</taxon>
        <taxon>Marasmiineae</taxon>
        <taxon>Mycenaceae</taxon>
        <taxon>Mycena</taxon>
    </lineage>
</organism>
<accession>A0A8H6TKH8</accession>
<keyword evidence="2" id="KW-0378">Hydrolase</keyword>
<evidence type="ECO:0000313" key="3">
    <source>
        <dbReference type="Proteomes" id="UP000613580"/>
    </source>
</evidence>
<dbReference type="GO" id="GO:0006508">
    <property type="term" value="P:proteolysis"/>
    <property type="evidence" value="ECO:0007669"/>
    <property type="project" value="UniProtKB-KW"/>
</dbReference>
<comment type="caution">
    <text evidence="2">The sequence shown here is derived from an EMBL/GenBank/DDBJ whole genome shotgun (WGS) entry which is preliminary data.</text>
</comment>
<dbReference type="AlphaFoldDB" id="A0A8H6TKH8"/>
<protein>
    <submittedName>
        <fullName evidence="2">ULP-PROTEASE domain-containing protein</fullName>
    </submittedName>
</protein>
<dbReference type="GO" id="GO:0008233">
    <property type="term" value="F:peptidase activity"/>
    <property type="evidence" value="ECO:0007669"/>
    <property type="project" value="UniProtKB-KW"/>
</dbReference>
<feature type="region of interest" description="Disordered" evidence="1">
    <location>
        <begin position="18"/>
        <end position="42"/>
    </location>
</feature>
<reference evidence="2" key="1">
    <citation type="submission" date="2020-05" db="EMBL/GenBank/DDBJ databases">
        <title>Mycena genomes resolve the evolution of fungal bioluminescence.</title>
        <authorList>
            <person name="Tsai I.J."/>
        </authorList>
    </citation>
    <scope>NUCLEOTIDE SEQUENCE</scope>
    <source>
        <strain evidence="2">110903Hualien_Pintung</strain>
    </source>
</reference>
<keyword evidence="2" id="KW-0645">Protease</keyword>
<dbReference type="OrthoDB" id="3047232at2759"/>
<name>A0A8H6TKH8_MYCCL</name>
<dbReference type="Proteomes" id="UP000613580">
    <property type="component" value="Unassembled WGS sequence"/>
</dbReference>
<gene>
    <name evidence="2" type="ORF">HMN09_00260400</name>
</gene>
<proteinExistence type="predicted"/>